<evidence type="ECO:0000259" key="9">
    <source>
        <dbReference type="Pfam" id="PF04413"/>
    </source>
</evidence>
<evidence type="ECO:0000256" key="6">
    <source>
        <dbReference type="ARBA" id="ARBA00049183"/>
    </source>
</evidence>
<dbReference type="GO" id="GO:0009244">
    <property type="term" value="P:lipopolysaccharide core region biosynthetic process"/>
    <property type="evidence" value="ECO:0007669"/>
    <property type="project" value="UniProtKB-UniRule"/>
</dbReference>
<dbReference type="UniPathway" id="UPA00958"/>
<dbReference type="EC" id="2.4.99.12" evidence="2 8"/>
<organism evidence="10 11">
    <name type="scientific">Siansivirga zeaxanthinifaciens CC-SAMT-1</name>
    <dbReference type="NCBI Taxonomy" id="1454006"/>
    <lineage>
        <taxon>Bacteria</taxon>
        <taxon>Pseudomonadati</taxon>
        <taxon>Bacteroidota</taxon>
        <taxon>Flavobacteriia</taxon>
        <taxon>Flavobacteriales</taxon>
        <taxon>Flavobacteriaceae</taxon>
        <taxon>Siansivirga</taxon>
    </lineage>
</organism>
<comment type="similarity">
    <text evidence="8">Belongs to the glycosyltransferase group 1 family.</text>
</comment>
<keyword evidence="11" id="KW-1185">Reference proteome</keyword>
<evidence type="ECO:0000256" key="4">
    <source>
        <dbReference type="ARBA" id="ARBA00022679"/>
    </source>
</evidence>
<dbReference type="GO" id="GO:0009245">
    <property type="term" value="P:lipid A biosynthetic process"/>
    <property type="evidence" value="ECO:0007669"/>
    <property type="project" value="TreeGrafter"/>
</dbReference>
<dbReference type="PATRIC" id="fig|1454006.5.peg.1139"/>
<dbReference type="GO" id="GO:0005886">
    <property type="term" value="C:plasma membrane"/>
    <property type="evidence" value="ECO:0007669"/>
    <property type="project" value="UniProtKB-SubCell"/>
</dbReference>
<keyword evidence="8" id="KW-1003">Cell membrane</keyword>
<keyword evidence="8" id="KW-0448">Lipopolysaccharide biosynthesis</keyword>
<keyword evidence="4 8" id="KW-0808">Transferase</keyword>
<dbReference type="InterPro" id="IPR039901">
    <property type="entry name" value="Kdotransferase"/>
</dbReference>
<sequence length="412" mass="46197">MSLFYNIGIAIANFGLKIGATFNEKIKKGVLGRQETFSVLQENVTPQDKTLWFHCASLGEYEQGLPVFKILRNTYTTHKIVLSFFSPSGYEIRKNTPIADVVVYLPIDTKKNAKAFINLLKPELTVFIKYDIWPNFLNELQSQGLRAILISAAFRNDQSYFKFYGKPLRKALFAFEHIFTQNEISKQLLQTINYHAVTVSGDTRFDRVSSQLDIDNTLDFIEAFKNNKLCVVAGSTWPEGENLLVNYINTKASSAIKFIIAPHNIKDSQINQLKDRLKVASVLYSEKDTHTLETAQVFIVNTIGILTKIYNYADIAYVGGGLGTSGLHNTLEPAVFGVPIIIGNIFDKFPEAKDMIALNGMFSISNQEEFDAILDDLIKNSHERIQAGTNNSNYISSNKGAVTKILDYLGLS</sequence>
<comment type="catalytic activity">
    <reaction evidence="6 8">
        <text>lipid IVA (E. coli) + CMP-3-deoxy-beta-D-manno-octulosonate = alpha-Kdo-(2-&gt;6)-lipid IVA (E. coli) + CMP + H(+)</text>
        <dbReference type="Rhea" id="RHEA:28066"/>
        <dbReference type="ChEBI" id="CHEBI:15378"/>
        <dbReference type="ChEBI" id="CHEBI:58603"/>
        <dbReference type="ChEBI" id="CHEBI:60364"/>
        <dbReference type="ChEBI" id="CHEBI:60377"/>
        <dbReference type="ChEBI" id="CHEBI:85987"/>
        <dbReference type="EC" id="2.4.99.12"/>
    </reaction>
</comment>
<evidence type="ECO:0000313" key="11">
    <source>
        <dbReference type="Proteomes" id="UP000032229"/>
    </source>
</evidence>
<evidence type="ECO:0000256" key="7">
    <source>
        <dbReference type="PIRSR" id="PIRSR639901-1"/>
    </source>
</evidence>
<evidence type="ECO:0000313" key="10">
    <source>
        <dbReference type="EMBL" id="AJR03236.1"/>
    </source>
</evidence>
<dbReference type="OrthoDB" id="9789797at2"/>
<feature type="active site" description="Proton acceptor" evidence="7">
    <location>
        <position position="60"/>
    </location>
</feature>
<reference evidence="10 11" key="1">
    <citation type="submission" date="2014-02" db="EMBL/GenBank/DDBJ databases">
        <authorList>
            <person name="Young C.-C."/>
            <person name="Hameed A."/>
            <person name="Huang H.-C."/>
            <person name="Shahina M."/>
        </authorList>
    </citation>
    <scope>NUCLEOTIDE SEQUENCE [LARGE SCALE GENOMIC DNA]</scope>
    <source>
        <strain evidence="10 11">CC-SAMT-1</strain>
    </source>
</reference>
<evidence type="ECO:0000256" key="2">
    <source>
        <dbReference type="ARBA" id="ARBA00012621"/>
    </source>
</evidence>
<keyword evidence="8" id="KW-0472">Membrane</keyword>
<dbReference type="EMBL" id="CP007202">
    <property type="protein sequence ID" value="AJR03236.1"/>
    <property type="molecule type" value="Genomic_DNA"/>
</dbReference>
<protein>
    <recommendedName>
        <fullName evidence="3 8">3-deoxy-D-manno-octulosonic acid transferase</fullName>
        <shortName evidence="8">Kdo transferase</shortName>
        <ecNumber evidence="2 8">2.4.99.12</ecNumber>
    </recommendedName>
    <alternativeName>
        <fullName evidence="5 8">Lipid IV(A) 3-deoxy-D-manno-octulosonic acid transferase</fullName>
    </alternativeName>
</protein>
<dbReference type="HOGENOM" id="CLU_036146_2_1_10"/>
<evidence type="ECO:0000256" key="3">
    <source>
        <dbReference type="ARBA" id="ARBA00019077"/>
    </source>
</evidence>
<dbReference type="InterPro" id="IPR007507">
    <property type="entry name" value="Glycos_transf_N"/>
</dbReference>
<accession>A0A0C5VVW5</accession>
<dbReference type="Gene3D" id="3.40.50.2000">
    <property type="entry name" value="Glycogen Phosphorylase B"/>
    <property type="match status" value="1"/>
</dbReference>
<dbReference type="STRING" id="1454006.AW14_05815"/>
<proteinExistence type="inferred from homology"/>
<dbReference type="PANTHER" id="PTHR42755:SF1">
    <property type="entry name" value="3-DEOXY-D-MANNO-OCTULOSONIC ACID TRANSFERASE, MITOCHONDRIAL-RELATED"/>
    <property type="match status" value="1"/>
</dbReference>
<dbReference type="PANTHER" id="PTHR42755">
    <property type="entry name" value="3-DEOXY-MANNO-OCTULOSONATE CYTIDYLYLTRANSFERASE"/>
    <property type="match status" value="1"/>
</dbReference>
<dbReference type="KEGG" id="sze:AW14_05815"/>
<dbReference type="RefSeq" id="WP_044637930.1">
    <property type="nucleotide sequence ID" value="NZ_CP007202.1"/>
</dbReference>
<evidence type="ECO:0000256" key="1">
    <source>
        <dbReference type="ARBA" id="ARBA00004713"/>
    </source>
</evidence>
<dbReference type="AlphaFoldDB" id="A0A0C5VVW5"/>
<dbReference type="InterPro" id="IPR038107">
    <property type="entry name" value="Glycos_transf_N_sf"/>
</dbReference>
<dbReference type="Gene3D" id="3.40.50.11720">
    <property type="entry name" value="3-Deoxy-D-manno-octulosonic-acid transferase, N-terminal domain"/>
    <property type="match status" value="1"/>
</dbReference>
<gene>
    <name evidence="10" type="ORF">AW14_05815</name>
</gene>
<comment type="pathway">
    <text evidence="1 8">Bacterial outer membrane biogenesis; LPS core biosynthesis.</text>
</comment>
<evidence type="ECO:0000256" key="5">
    <source>
        <dbReference type="ARBA" id="ARBA00031445"/>
    </source>
</evidence>
<dbReference type="Pfam" id="PF04413">
    <property type="entry name" value="Glycos_transf_N"/>
    <property type="match status" value="1"/>
</dbReference>
<evidence type="ECO:0000256" key="8">
    <source>
        <dbReference type="RuleBase" id="RU365103"/>
    </source>
</evidence>
<name>A0A0C5VVW5_9FLAO</name>
<comment type="function">
    <text evidence="8">Involved in lipopolysaccharide (LPS) biosynthesis. Catalyzes the transfer of 3-deoxy-D-manno-octulosonate (Kdo) residue(s) from CMP-Kdo to lipid IV(A), the tetraacyldisaccharide-1,4'-bisphosphate precursor of lipid A.</text>
</comment>
<dbReference type="Proteomes" id="UP000032229">
    <property type="component" value="Chromosome"/>
</dbReference>
<comment type="subcellular location">
    <subcellularLocation>
        <location evidence="8">Cell membrane</location>
    </subcellularLocation>
</comment>
<feature type="domain" description="3-deoxy-D-manno-octulosonic-acid transferase N-terminal" evidence="9">
    <location>
        <begin position="37"/>
        <end position="206"/>
    </location>
</feature>
<dbReference type="GO" id="GO:0043842">
    <property type="term" value="F:Kdo transferase activity"/>
    <property type="evidence" value="ECO:0007669"/>
    <property type="project" value="UniProtKB-EC"/>
</dbReference>